<dbReference type="InterPro" id="IPR036804">
    <property type="entry name" value="CheR_N_sf"/>
</dbReference>
<keyword evidence="9" id="KW-1185">Reference proteome</keyword>
<dbReference type="PANTHER" id="PTHR24422">
    <property type="entry name" value="CHEMOTAXIS PROTEIN METHYLTRANSFERASE"/>
    <property type="match status" value="1"/>
</dbReference>
<dbReference type="PIRSF" id="PIRSF000410">
    <property type="entry name" value="CheR"/>
    <property type="match status" value="1"/>
</dbReference>
<evidence type="ECO:0000256" key="1">
    <source>
        <dbReference type="ARBA" id="ARBA00001541"/>
    </source>
</evidence>
<reference evidence="9" key="1">
    <citation type="submission" date="2017-01" db="EMBL/GenBank/DDBJ databases">
        <authorList>
            <person name="Varghese N."/>
            <person name="Submissions S."/>
        </authorList>
    </citation>
    <scope>NUCLEOTIDE SEQUENCE [LARGE SCALE GENOMIC DNA]</scope>
    <source>
        <strain evidence="9">DSM 29591</strain>
    </source>
</reference>
<feature type="binding site" evidence="6">
    <location>
        <position position="90"/>
    </location>
    <ligand>
        <name>S-adenosyl-L-methionine</name>
        <dbReference type="ChEBI" id="CHEBI:59789"/>
    </ligand>
</feature>
<dbReference type="AlphaFoldDB" id="A0A1R3WXY6"/>
<dbReference type="PANTHER" id="PTHR24422:SF19">
    <property type="entry name" value="CHEMOTAXIS PROTEIN METHYLTRANSFERASE"/>
    <property type="match status" value="1"/>
</dbReference>
<dbReference type="STRING" id="287098.SAMN05421665_1437"/>
<dbReference type="InterPro" id="IPR022641">
    <property type="entry name" value="CheR_N"/>
</dbReference>
<sequence length="303" mass="33594">MMQRIPSSSGETPNDFTFSDHDFQMISNLANARYGLFLQPSKKALVHSRLAKRLRALKLASFEDYCSLLNKTEGDAERPHLLSALTTNVTHFFREIHHFDFLKDVLMPQLIEKAQAGNPVRIWSSACSSGQEAYSIAAALIAAAPKVSQYDVKILATDIDPQVIQTAKRAVYPTEQIATLPPFWRDLLTGSKRSQSGEFSIDPTLQNLISFGELNLIADWPMRGKFDVILCRNAAIYFDKATQARLWGRFAEVMVEGGHLMIGHSERLSGPAQSAFKSVGITTYQKLTGASAPSKITDKGDKN</sequence>
<feature type="binding site" evidence="6">
    <location>
        <begin position="215"/>
        <end position="216"/>
    </location>
    <ligand>
        <name>S-adenosyl-L-methionine</name>
        <dbReference type="ChEBI" id="CHEBI:59789"/>
    </ligand>
</feature>
<feature type="binding site" evidence="6">
    <location>
        <position position="88"/>
    </location>
    <ligand>
        <name>S-adenosyl-L-methionine</name>
        <dbReference type="ChEBI" id="CHEBI:59789"/>
    </ligand>
</feature>
<evidence type="ECO:0000256" key="3">
    <source>
        <dbReference type="ARBA" id="ARBA00022679"/>
    </source>
</evidence>
<keyword evidence="4 5" id="KW-0949">S-adenosyl-L-methionine</keyword>
<keyword evidence="3 5" id="KW-0808">Transferase</keyword>
<dbReference type="EMBL" id="FTPR01000001">
    <property type="protein sequence ID" value="SIT82333.1"/>
    <property type="molecule type" value="Genomic_DNA"/>
</dbReference>
<dbReference type="EC" id="2.1.1.80" evidence="5"/>
<name>A0A1R3WXY6_9RHOB</name>
<protein>
    <recommendedName>
        <fullName evidence="5">Chemotaxis protein methyltransferase</fullName>
        <ecNumber evidence="5">2.1.1.80</ecNumber>
    </recommendedName>
</protein>
<comment type="catalytic activity">
    <reaction evidence="1 5">
        <text>L-glutamyl-[protein] + S-adenosyl-L-methionine = [protein]-L-glutamate 5-O-methyl ester + S-adenosyl-L-homocysteine</text>
        <dbReference type="Rhea" id="RHEA:24452"/>
        <dbReference type="Rhea" id="RHEA-COMP:10208"/>
        <dbReference type="Rhea" id="RHEA-COMP:10311"/>
        <dbReference type="ChEBI" id="CHEBI:29973"/>
        <dbReference type="ChEBI" id="CHEBI:57856"/>
        <dbReference type="ChEBI" id="CHEBI:59789"/>
        <dbReference type="ChEBI" id="CHEBI:82795"/>
        <dbReference type="EC" id="2.1.1.80"/>
    </reaction>
</comment>
<feature type="binding site" evidence="6">
    <location>
        <position position="132"/>
    </location>
    <ligand>
        <name>S-adenosyl-L-methionine</name>
        <dbReference type="ChEBI" id="CHEBI:59789"/>
    </ligand>
</feature>
<keyword evidence="2 5" id="KW-0489">Methyltransferase</keyword>
<feature type="domain" description="CheR-type methyltransferase" evidence="7">
    <location>
        <begin position="11"/>
        <end position="289"/>
    </location>
</feature>
<dbReference type="Pfam" id="PF01739">
    <property type="entry name" value="CheR"/>
    <property type="match status" value="1"/>
</dbReference>
<dbReference type="Gene3D" id="3.40.50.150">
    <property type="entry name" value="Vaccinia Virus protein VP39"/>
    <property type="match status" value="1"/>
</dbReference>
<dbReference type="InterPro" id="IPR050903">
    <property type="entry name" value="Bact_Chemotaxis_MeTrfase"/>
</dbReference>
<dbReference type="InterPro" id="IPR000780">
    <property type="entry name" value="CheR_MeTrfase"/>
</dbReference>
<evidence type="ECO:0000313" key="8">
    <source>
        <dbReference type="EMBL" id="SIT82333.1"/>
    </source>
</evidence>
<feature type="binding site" evidence="6">
    <location>
        <position position="158"/>
    </location>
    <ligand>
        <name>S-adenosyl-L-methionine</name>
        <dbReference type="ChEBI" id="CHEBI:59789"/>
    </ligand>
</feature>
<dbReference type="GO" id="GO:0008983">
    <property type="term" value="F:protein-glutamate O-methyltransferase activity"/>
    <property type="evidence" value="ECO:0007669"/>
    <property type="project" value="UniProtKB-EC"/>
</dbReference>
<dbReference type="PROSITE" id="PS50123">
    <property type="entry name" value="CHER"/>
    <property type="match status" value="1"/>
</dbReference>
<dbReference type="GO" id="GO:0032259">
    <property type="term" value="P:methylation"/>
    <property type="evidence" value="ECO:0007669"/>
    <property type="project" value="UniProtKB-KW"/>
</dbReference>
<organism evidence="8 9">
    <name type="scientific">Yoonia rosea</name>
    <dbReference type="NCBI Taxonomy" id="287098"/>
    <lineage>
        <taxon>Bacteria</taxon>
        <taxon>Pseudomonadati</taxon>
        <taxon>Pseudomonadota</taxon>
        <taxon>Alphaproteobacteria</taxon>
        <taxon>Rhodobacterales</taxon>
        <taxon>Paracoccaceae</taxon>
        <taxon>Yoonia</taxon>
    </lineage>
</organism>
<dbReference type="Pfam" id="PF03705">
    <property type="entry name" value="CheR_N"/>
    <property type="match status" value="1"/>
</dbReference>
<proteinExistence type="predicted"/>
<dbReference type="SUPFAM" id="SSF53335">
    <property type="entry name" value="S-adenosyl-L-methionine-dependent methyltransferases"/>
    <property type="match status" value="1"/>
</dbReference>
<dbReference type="Proteomes" id="UP000186997">
    <property type="component" value="Unassembled WGS sequence"/>
</dbReference>
<dbReference type="PRINTS" id="PR00996">
    <property type="entry name" value="CHERMTFRASE"/>
</dbReference>
<evidence type="ECO:0000256" key="6">
    <source>
        <dbReference type="PIRSR" id="PIRSR000410-1"/>
    </source>
</evidence>
<dbReference type="InterPro" id="IPR022642">
    <property type="entry name" value="CheR_C"/>
</dbReference>
<dbReference type="RefSeq" id="WP_207552135.1">
    <property type="nucleotide sequence ID" value="NZ_FTPR01000001.1"/>
</dbReference>
<accession>A0A1R3WXY6</accession>
<evidence type="ECO:0000256" key="2">
    <source>
        <dbReference type="ARBA" id="ARBA00022603"/>
    </source>
</evidence>
<dbReference type="SUPFAM" id="SSF47757">
    <property type="entry name" value="Chemotaxis receptor methyltransferase CheR, N-terminal domain"/>
    <property type="match status" value="1"/>
</dbReference>
<dbReference type="Gene3D" id="1.10.155.10">
    <property type="entry name" value="Chemotaxis receptor methyltransferase CheR, N-terminal domain"/>
    <property type="match status" value="1"/>
</dbReference>
<feature type="binding site" evidence="6">
    <location>
        <begin position="232"/>
        <end position="233"/>
    </location>
    <ligand>
        <name>S-adenosyl-L-methionine</name>
        <dbReference type="ChEBI" id="CHEBI:59789"/>
    </ligand>
</feature>
<comment type="function">
    <text evidence="5">Methylation of the membrane-bound methyl-accepting chemotaxis proteins (MCP) to form gamma-glutamyl methyl ester residues in MCP.</text>
</comment>
<evidence type="ECO:0000259" key="7">
    <source>
        <dbReference type="PROSITE" id="PS50123"/>
    </source>
</evidence>
<feature type="binding site" evidence="6">
    <location>
        <position position="94"/>
    </location>
    <ligand>
        <name>S-adenosyl-L-methionine</name>
        <dbReference type="ChEBI" id="CHEBI:59789"/>
    </ligand>
</feature>
<gene>
    <name evidence="8" type="ORF">SAMN05421665_1437</name>
</gene>
<dbReference type="SMART" id="SM00138">
    <property type="entry name" value="MeTrc"/>
    <property type="match status" value="1"/>
</dbReference>
<dbReference type="InterPro" id="IPR026024">
    <property type="entry name" value="Chemotaxis_MeTrfase_CheR"/>
</dbReference>
<evidence type="ECO:0000313" key="9">
    <source>
        <dbReference type="Proteomes" id="UP000186997"/>
    </source>
</evidence>
<evidence type="ECO:0000256" key="4">
    <source>
        <dbReference type="ARBA" id="ARBA00022691"/>
    </source>
</evidence>
<dbReference type="InterPro" id="IPR029063">
    <property type="entry name" value="SAM-dependent_MTases_sf"/>
</dbReference>
<evidence type="ECO:0000256" key="5">
    <source>
        <dbReference type="PIRNR" id="PIRNR000410"/>
    </source>
</evidence>